<dbReference type="PROSITE" id="PS50011">
    <property type="entry name" value="PROTEIN_KINASE_DOM"/>
    <property type="match status" value="1"/>
</dbReference>
<dbReference type="Pfam" id="PF07714">
    <property type="entry name" value="PK_Tyr_Ser-Thr"/>
    <property type="match status" value="1"/>
</dbReference>
<dbReference type="InterPro" id="IPR001245">
    <property type="entry name" value="Ser-Thr/Tyr_kinase_cat_dom"/>
</dbReference>
<sequence>MAALDPKTGYILKFPLGDDDECARCNQEREVYQVLERSLIPRPSSLLKFHGSTSHGVLLEYAELGPVRQYLRESHHQPILHSTLLRWAQQAAEALQFIHANGICHGDVNCTNFFLDKSLELKVGDFTSSSNGLVVTPQDLQDDISDYGSALYEMAVGRVPFPDLHKDEREQRFKQKSFPDLTNLELKSVVLRCWYGHYNSFAYVLRDVNIAGKQS</sequence>
<dbReference type="InterPro" id="IPR051681">
    <property type="entry name" value="Ser/Thr_Kinases-Pseudokinases"/>
</dbReference>
<dbReference type="InterPro" id="IPR000719">
    <property type="entry name" value="Prot_kinase_dom"/>
</dbReference>
<reference evidence="2 3" key="1">
    <citation type="submission" date="2024-07" db="EMBL/GenBank/DDBJ databases">
        <title>Section-level genome sequencing and comparative genomics of Aspergillus sections Usti and Cavernicolus.</title>
        <authorList>
            <consortium name="Lawrence Berkeley National Laboratory"/>
            <person name="Nybo J.L."/>
            <person name="Vesth T.C."/>
            <person name="Theobald S."/>
            <person name="Frisvad J.C."/>
            <person name="Larsen T.O."/>
            <person name="Kjaerboelling I."/>
            <person name="Rothschild-Mancinelli K."/>
            <person name="Lyhne E.K."/>
            <person name="Kogle M.E."/>
            <person name="Barry K."/>
            <person name="Clum A."/>
            <person name="Na H."/>
            <person name="Ledsgaard L."/>
            <person name="Lin J."/>
            <person name="Lipzen A."/>
            <person name="Kuo A."/>
            <person name="Riley R."/>
            <person name="Mondo S."/>
            <person name="Labutti K."/>
            <person name="Haridas S."/>
            <person name="Pangalinan J."/>
            <person name="Salamov A.A."/>
            <person name="Simmons B.A."/>
            <person name="Magnuson J.K."/>
            <person name="Chen J."/>
            <person name="Drula E."/>
            <person name="Henrissat B."/>
            <person name="Wiebenga A."/>
            <person name="Lubbers R.J."/>
            <person name="Gomes A.C."/>
            <person name="Makela M.R."/>
            <person name="Stajich J."/>
            <person name="Grigoriev I.V."/>
            <person name="Mortensen U.H."/>
            <person name="De Vries R.P."/>
            <person name="Baker S.E."/>
            <person name="Andersen M.R."/>
        </authorList>
    </citation>
    <scope>NUCLEOTIDE SEQUENCE [LARGE SCALE GENOMIC DNA]</scope>
    <source>
        <strain evidence="2 3">CBS 209.92</strain>
    </source>
</reference>
<dbReference type="EMBL" id="JBFTWV010000021">
    <property type="protein sequence ID" value="KAL2797068.1"/>
    <property type="molecule type" value="Genomic_DNA"/>
</dbReference>
<organism evidence="2 3">
    <name type="scientific">Aspergillus keveii</name>
    <dbReference type="NCBI Taxonomy" id="714993"/>
    <lineage>
        <taxon>Eukaryota</taxon>
        <taxon>Fungi</taxon>
        <taxon>Dikarya</taxon>
        <taxon>Ascomycota</taxon>
        <taxon>Pezizomycotina</taxon>
        <taxon>Eurotiomycetes</taxon>
        <taxon>Eurotiomycetidae</taxon>
        <taxon>Eurotiales</taxon>
        <taxon>Aspergillaceae</taxon>
        <taxon>Aspergillus</taxon>
        <taxon>Aspergillus subgen. Nidulantes</taxon>
    </lineage>
</organism>
<gene>
    <name evidence="2" type="ORF">BJX66DRAFT_323517</name>
</gene>
<feature type="domain" description="Protein kinase" evidence="1">
    <location>
        <begin position="1"/>
        <end position="215"/>
    </location>
</feature>
<dbReference type="SUPFAM" id="SSF56112">
    <property type="entry name" value="Protein kinase-like (PK-like)"/>
    <property type="match status" value="1"/>
</dbReference>
<name>A0ABR4GDG4_9EURO</name>
<proteinExistence type="predicted"/>
<dbReference type="Proteomes" id="UP001610563">
    <property type="component" value="Unassembled WGS sequence"/>
</dbReference>
<comment type="caution">
    <text evidence="2">The sequence shown here is derived from an EMBL/GenBank/DDBJ whole genome shotgun (WGS) entry which is preliminary data.</text>
</comment>
<evidence type="ECO:0000313" key="2">
    <source>
        <dbReference type="EMBL" id="KAL2797068.1"/>
    </source>
</evidence>
<keyword evidence="3" id="KW-1185">Reference proteome</keyword>
<protein>
    <submittedName>
        <fullName evidence="2">Kinase-like protein</fullName>
    </submittedName>
</protein>
<accession>A0ABR4GDG4</accession>
<evidence type="ECO:0000259" key="1">
    <source>
        <dbReference type="PROSITE" id="PS50011"/>
    </source>
</evidence>
<dbReference type="Gene3D" id="1.10.510.10">
    <property type="entry name" value="Transferase(Phosphotransferase) domain 1"/>
    <property type="match status" value="1"/>
</dbReference>
<dbReference type="InterPro" id="IPR011009">
    <property type="entry name" value="Kinase-like_dom_sf"/>
</dbReference>
<dbReference type="PANTHER" id="PTHR44329">
    <property type="entry name" value="SERINE/THREONINE-PROTEIN KINASE TNNI3K-RELATED"/>
    <property type="match status" value="1"/>
</dbReference>
<evidence type="ECO:0000313" key="3">
    <source>
        <dbReference type="Proteomes" id="UP001610563"/>
    </source>
</evidence>